<dbReference type="GO" id="GO:0000139">
    <property type="term" value="C:Golgi membrane"/>
    <property type="evidence" value="ECO:0007669"/>
    <property type="project" value="UniProtKB-SubCell"/>
</dbReference>
<dbReference type="PANTHER" id="PTHR15071:SF0">
    <property type="entry name" value="MANNOSE 6-PHOSPHATE RECEPTOR-LIKE PROTEIN 1"/>
    <property type="match status" value="1"/>
</dbReference>
<protein>
    <submittedName>
        <fullName evidence="13">Uncharacterized protein LOC111115345</fullName>
    </submittedName>
</protein>
<accession>A0A8B8C2F1</accession>
<evidence type="ECO:0000256" key="4">
    <source>
        <dbReference type="ARBA" id="ARBA00022729"/>
    </source>
</evidence>
<dbReference type="RefSeq" id="XP_022309750.1">
    <property type="nucleotide sequence ID" value="XM_022454042.1"/>
</dbReference>
<keyword evidence="12" id="KW-1185">Reference proteome</keyword>
<dbReference type="PANTHER" id="PTHR15071">
    <property type="entry name" value="MANNOSE-6-PHOSPHATE RECEPTOR FAMILY MEMBER"/>
    <property type="match status" value="1"/>
</dbReference>
<dbReference type="GO" id="GO:0010008">
    <property type="term" value="C:endosome membrane"/>
    <property type="evidence" value="ECO:0007669"/>
    <property type="project" value="UniProtKB-SubCell"/>
</dbReference>
<dbReference type="KEGG" id="cvn:111115345"/>
<evidence type="ECO:0000256" key="2">
    <source>
        <dbReference type="ARBA" id="ARBA00022448"/>
    </source>
</evidence>
<keyword evidence="5 9" id="KW-1133">Transmembrane helix</keyword>
<evidence type="ECO:0000256" key="6">
    <source>
        <dbReference type="ARBA" id="ARBA00023136"/>
    </source>
</evidence>
<organism evidence="12 13">
    <name type="scientific">Crassostrea virginica</name>
    <name type="common">Eastern oyster</name>
    <dbReference type="NCBI Taxonomy" id="6565"/>
    <lineage>
        <taxon>Eukaryota</taxon>
        <taxon>Metazoa</taxon>
        <taxon>Spiralia</taxon>
        <taxon>Lophotrochozoa</taxon>
        <taxon>Mollusca</taxon>
        <taxon>Bivalvia</taxon>
        <taxon>Autobranchia</taxon>
        <taxon>Pteriomorphia</taxon>
        <taxon>Ostreida</taxon>
        <taxon>Ostreoidea</taxon>
        <taxon>Ostreidae</taxon>
        <taxon>Crassostrea</taxon>
    </lineage>
</organism>
<reference evidence="13" key="1">
    <citation type="submission" date="2025-08" db="UniProtKB">
        <authorList>
            <consortium name="RefSeq"/>
        </authorList>
    </citation>
    <scope>IDENTIFICATION</scope>
    <source>
        <tissue evidence="13">Whole sample</tissue>
    </source>
</reference>
<evidence type="ECO:0000259" key="11">
    <source>
        <dbReference type="PROSITE" id="PS51914"/>
    </source>
</evidence>
<dbReference type="InterPro" id="IPR009011">
    <property type="entry name" value="Man6P_isomerase_rcpt-bd_dom_sf"/>
</dbReference>
<keyword evidence="2" id="KW-0813">Transport</keyword>
<evidence type="ECO:0000313" key="13">
    <source>
        <dbReference type="RefSeq" id="XP_022309750.1"/>
    </source>
</evidence>
<evidence type="ECO:0000256" key="5">
    <source>
        <dbReference type="ARBA" id="ARBA00022989"/>
    </source>
</evidence>
<dbReference type="PROSITE" id="PS51914">
    <property type="entry name" value="MRH"/>
    <property type="match status" value="1"/>
</dbReference>
<dbReference type="Gene3D" id="2.70.130.10">
    <property type="entry name" value="Mannose-6-phosphate receptor binding domain"/>
    <property type="match status" value="1"/>
</dbReference>
<evidence type="ECO:0000313" key="12">
    <source>
        <dbReference type="Proteomes" id="UP000694844"/>
    </source>
</evidence>
<dbReference type="SUPFAM" id="SSF50911">
    <property type="entry name" value="Mannose 6-phosphate receptor domain"/>
    <property type="match status" value="1"/>
</dbReference>
<dbReference type="OrthoDB" id="29460at2759"/>
<gene>
    <name evidence="13" type="primary">LOC111115345</name>
</gene>
<evidence type="ECO:0000256" key="7">
    <source>
        <dbReference type="ARBA" id="ARBA00023157"/>
    </source>
</evidence>
<proteinExistence type="predicted"/>
<dbReference type="InterPro" id="IPR028927">
    <property type="entry name" value="Man-6-P_rcpt"/>
</dbReference>
<dbReference type="GO" id="GO:0005802">
    <property type="term" value="C:trans-Golgi network"/>
    <property type="evidence" value="ECO:0007669"/>
    <property type="project" value="TreeGrafter"/>
</dbReference>
<keyword evidence="7" id="KW-1015">Disulfide bond</keyword>
<keyword evidence="3 9" id="KW-0812">Transmembrane</keyword>
<dbReference type="InterPro" id="IPR044865">
    <property type="entry name" value="MRH_dom"/>
</dbReference>
<evidence type="ECO:0000256" key="9">
    <source>
        <dbReference type="SAM" id="Phobius"/>
    </source>
</evidence>
<evidence type="ECO:0000256" key="8">
    <source>
        <dbReference type="ARBA" id="ARBA00023180"/>
    </source>
</evidence>
<feature type="domain" description="MRH" evidence="11">
    <location>
        <begin position="20"/>
        <end position="163"/>
    </location>
</feature>
<keyword evidence="6 9" id="KW-0472">Membrane</keyword>
<dbReference type="Pfam" id="PF02157">
    <property type="entry name" value="Man-6-P_recep"/>
    <property type="match status" value="1"/>
</dbReference>
<evidence type="ECO:0000256" key="10">
    <source>
        <dbReference type="SAM" id="SignalP"/>
    </source>
</evidence>
<feature type="signal peptide" evidence="10">
    <location>
        <begin position="1"/>
        <end position="18"/>
    </location>
</feature>
<evidence type="ECO:0000256" key="1">
    <source>
        <dbReference type="ARBA" id="ARBA00004308"/>
    </source>
</evidence>
<dbReference type="AlphaFoldDB" id="A0A8B8C2F1"/>
<feature type="chain" id="PRO_5034433909" evidence="10">
    <location>
        <begin position="19"/>
        <end position="238"/>
    </location>
</feature>
<sequence>MKSTVIILVLFHLGGVFPANTCKKVNSCKCELDDGKVINLDPVAKSNGAAFMDVMDSGGVDLYSWNPCKSFSEGSCTNAAVCQTHSGLQYNCGTQDSAAFGYDDTNNVYTITYSADTVSKDNELRTTTLYLYCDQGPDMFQPIGEAVQGTYAMIFKSKYACPREDTGISAGTVLIIIFFSLLAVYLIGGVIFQIFVRKNSGKNAIPNASFWFDFPGLVKDGVFFVIRRGGKKGTYNSI</sequence>
<feature type="transmembrane region" description="Helical" evidence="9">
    <location>
        <begin position="173"/>
        <end position="196"/>
    </location>
</feature>
<dbReference type="GeneID" id="111115345"/>
<evidence type="ECO:0000256" key="3">
    <source>
        <dbReference type="ARBA" id="ARBA00022692"/>
    </source>
</evidence>
<keyword evidence="4 10" id="KW-0732">Signal</keyword>
<name>A0A8B8C2F1_CRAVI</name>
<comment type="subcellular location">
    <subcellularLocation>
        <location evidence="1">Endomembrane system</location>
    </subcellularLocation>
</comment>
<dbReference type="Proteomes" id="UP000694844">
    <property type="component" value="Chromosome 9"/>
</dbReference>
<keyword evidence="8" id="KW-0325">Glycoprotein</keyword>